<protein>
    <submittedName>
        <fullName evidence="3">DUF1534 domain-containing protein</fullName>
    </submittedName>
</protein>
<keyword evidence="2" id="KW-1185">Reference proteome</keyword>
<evidence type="ECO:0000313" key="3">
    <source>
        <dbReference type="WBParaSite" id="HCON_00039470-00001"/>
    </source>
</evidence>
<proteinExistence type="predicted"/>
<evidence type="ECO:0000313" key="2">
    <source>
        <dbReference type="Proteomes" id="UP000025227"/>
    </source>
</evidence>
<reference evidence="3" key="1">
    <citation type="submission" date="2020-12" db="UniProtKB">
        <authorList>
            <consortium name="WormBaseParasite"/>
        </authorList>
    </citation>
    <scope>IDENTIFICATION</scope>
    <source>
        <strain evidence="3">MHco3</strain>
    </source>
</reference>
<name>A0A7I4Y1L5_HAECO</name>
<dbReference type="WBParaSite" id="HCON_00039470-00001">
    <property type="protein sequence ID" value="HCON_00039470-00001"/>
    <property type="gene ID" value="HCON_00039470"/>
</dbReference>
<evidence type="ECO:0000256" key="1">
    <source>
        <dbReference type="SAM" id="MobiDB-lite"/>
    </source>
</evidence>
<organism evidence="2 3">
    <name type="scientific">Haemonchus contortus</name>
    <name type="common">Barber pole worm</name>
    <dbReference type="NCBI Taxonomy" id="6289"/>
    <lineage>
        <taxon>Eukaryota</taxon>
        <taxon>Metazoa</taxon>
        <taxon>Ecdysozoa</taxon>
        <taxon>Nematoda</taxon>
        <taxon>Chromadorea</taxon>
        <taxon>Rhabditida</taxon>
        <taxon>Rhabditina</taxon>
        <taxon>Rhabditomorpha</taxon>
        <taxon>Strongyloidea</taxon>
        <taxon>Trichostrongylidae</taxon>
        <taxon>Haemonchus</taxon>
    </lineage>
</organism>
<dbReference type="Proteomes" id="UP000025227">
    <property type="component" value="Unplaced"/>
</dbReference>
<dbReference type="AlphaFoldDB" id="A0A7I4Y1L5"/>
<feature type="region of interest" description="Disordered" evidence="1">
    <location>
        <begin position="1"/>
        <end position="30"/>
    </location>
</feature>
<accession>A0A7I4Y1L5</accession>
<sequence>MARTLGKINRAHMSSTEPRSERNWATNRTNLSHPRIVERFRTSCKNSWPATAHRQIIGSGA</sequence>
<feature type="compositionally biased region" description="Polar residues" evidence="1">
    <location>
        <begin position="12"/>
        <end position="30"/>
    </location>
</feature>